<evidence type="ECO:0000313" key="2">
    <source>
        <dbReference type="EMBL" id="OEH81467.1"/>
    </source>
</evidence>
<gene>
    <name evidence="2" type="ORF">BCR26_04270</name>
</gene>
<dbReference type="OrthoDB" id="9788195at2"/>
<keyword evidence="3" id="KW-1185">Reference proteome</keyword>
<keyword evidence="1" id="KW-0812">Transmembrane</keyword>
<feature type="transmembrane region" description="Helical" evidence="1">
    <location>
        <begin position="227"/>
        <end position="249"/>
    </location>
</feature>
<dbReference type="PANTHER" id="PTHR36833">
    <property type="entry name" value="SLR0610 PROTEIN-RELATED"/>
    <property type="match status" value="1"/>
</dbReference>
<dbReference type="Proteomes" id="UP000095256">
    <property type="component" value="Unassembled WGS sequence"/>
</dbReference>
<feature type="transmembrane region" description="Helical" evidence="1">
    <location>
        <begin position="26"/>
        <end position="48"/>
    </location>
</feature>
<reference evidence="2 3" key="1">
    <citation type="submission" date="2016-09" db="EMBL/GenBank/DDBJ databases">
        <authorList>
            <person name="Capua I."/>
            <person name="De Benedictis P."/>
            <person name="Joannis T."/>
            <person name="Lombin L.H."/>
            <person name="Cattoli G."/>
        </authorList>
    </citation>
    <scope>NUCLEOTIDE SEQUENCE [LARGE SCALE GENOMIC DNA]</scope>
    <source>
        <strain evidence="2 3">LMG 25899</strain>
    </source>
</reference>
<organism evidence="2 3">
    <name type="scientific">Enterococcus rivorum</name>
    <dbReference type="NCBI Taxonomy" id="762845"/>
    <lineage>
        <taxon>Bacteria</taxon>
        <taxon>Bacillati</taxon>
        <taxon>Bacillota</taxon>
        <taxon>Bacilli</taxon>
        <taxon>Lactobacillales</taxon>
        <taxon>Enterococcaceae</taxon>
        <taxon>Enterococcus</taxon>
    </lineage>
</organism>
<feature type="transmembrane region" description="Helical" evidence="1">
    <location>
        <begin position="123"/>
        <end position="141"/>
    </location>
</feature>
<dbReference type="RefSeq" id="WP_069699522.1">
    <property type="nucleotide sequence ID" value="NZ_JAGGMA010000013.1"/>
</dbReference>
<evidence type="ECO:0000256" key="1">
    <source>
        <dbReference type="SAM" id="Phobius"/>
    </source>
</evidence>
<dbReference type="STRING" id="762845.BCR26_04270"/>
<evidence type="ECO:0000313" key="3">
    <source>
        <dbReference type="Proteomes" id="UP000095256"/>
    </source>
</evidence>
<dbReference type="PANTHER" id="PTHR36833:SF1">
    <property type="entry name" value="INTEGRAL MEMBRANE TRANSPORT PROTEIN"/>
    <property type="match status" value="1"/>
</dbReference>
<sequence>MKRAFKLEKVFIKQYLKQLMEYKGDFLVGVIGMFLTQGLNLLFLNIIFKSIPTLNGWTLKQIAFIYGFSLIPKGLDHLFFDNLWSVGQQFIKTGEFDKYLIRPINPLLHVLIEKFCIDAFGELIIGISLLAITTSYISWSAVKFCLFLITIPFTTIIYTSLKVIAASMAFRYKQAGSVMYIFYMINDFSKYPVSIYNNSIKFIITFVIPFAFAGYYPASFFLTNENILFNIGGVIIISLTLLGIALIFWKKGILKYESTGS</sequence>
<comment type="caution">
    <text evidence="2">The sequence shown here is derived from an EMBL/GenBank/DDBJ whole genome shotgun (WGS) entry which is preliminary data.</text>
</comment>
<keyword evidence="1" id="KW-1133">Transmembrane helix</keyword>
<dbReference type="InterPro" id="IPR010390">
    <property type="entry name" value="ABC-2_transporter-like"/>
</dbReference>
<name>A0A1E5KU98_9ENTE</name>
<dbReference type="AlphaFoldDB" id="A0A1E5KU98"/>
<dbReference type="EMBL" id="MIEK01000045">
    <property type="protein sequence ID" value="OEH81467.1"/>
    <property type="molecule type" value="Genomic_DNA"/>
</dbReference>
<proteinExistence type="predicted"/>
<protein>
    <submittedName>
        <fullName evidence="2">Multidrug ABC transporter permease</fullName>
    </submittedName>
</protein>
<accession>A0A1E5KU98</accession>
<feature type="transmembrane region" description="Helical" evidence="1">
    <location>
        <begin position="193"/>
        <end position="215"/>
    </location>
</feature>
<keyword evidence="1" id="KW-0472">Membrane</keyword>
<feature type="transmembrane region" description="Helical" evidence="1">
    <location>
        <begin position="147"/>
        <end position="172"/>
    </location>
</feature>
<dbReference type="Pfam" id="PF06182">
    <property type="entry name" value="ABC2_membrane_6"/>
    <property type="match status" value="1"/>
</dbReference>